<dbReference type="SUPFAM" id="SSF103473">
    <property type="entry name" value="MFS general substrate transporter"/>
    <property type="match status" value="1"/>
</dbReference>
<evidence type="ECO:0000256" key="6">
    <source>
        <dbReference type="SAM" id="Phobius"/>
    </source>
</evidence>
<dbReference type="EMBL" id="JAMSKV010000017">
    <property type="protein sequence ID" value="MCQ8279826.1"/>
    <property type="molecule type" value="Genomic_DNA"/>
</dbReference>
<evidence type="ECO:0000256" key="5">
    <source>
        <dbReference type="ARBA" id="ARBA00023136"/>
    </source>
</evidence>
<dbReference type="PANTHER" id="PTHR43124:SF10">
    <property type="entry name" value="PURINE EFFLUX PUMP PBUE"/>
    <property type="match status" value="1"/>
</dbReference>
<keyword evidence="3 6" id="KW-0812">Transmembrane</keyword>
<feature type="transmembrane region" description="Helical" evidence="6">
    <location>
        <begin position="338"/>
        <end position="356"/>
    </location>
</feature>
<evidence type="ECO:0000313" key="8">
    <source>
        <dbReference type="EMBL" id="MCQ8279826.1"/>
    </source>
</evidence>
<dbReference type="PANTHER" id="PTHR43124">
    <property type="entry name" value="PURINE EFFLUX PUMP PBUE"/>
    <property type="match status" value="1"/>
</dbReference>
<keyword evidence="4 6" id="KW-1133">Transmembrane helix</keyword>
<dbReference type="InterPro" id="IPR036259">
    <property type="entry name" value="MFS_trans_sf"/>
</dbReference>
<organism evidence="8 9">
    <name type="scientific">Endosaccharibacter trunci</name>
    <dbReference type="NCBI Taxonomy" id="2812733"/>
    <lineage>
        <taxon>Bacteria</taxon>
        <taxon>Pseudomonadati</taxon>
        <taxon>Pseudomonadota</taxon>
        <taxon>Alphaproteobacteria</taxon>
        <taxon>Acetobacterales</taxon>
        <taxon>Acetobacteraceae</taxon>
        <taxon>Endosaccharibacter</taxon>
    </lineage>
</organism>
<comment type="caution">
    <text evidence="8">The sequence shown here is derived from an EMBL/GenBank/DDBJ whole genome shotgun (WGS) entry which is preliminary data.</text>
</comment>
<dbReference type="InterPro" id="IPR011701">
    <property type="entry name" value="MFS"/>
</dbReference>
<gene>
    <name evidence="8" type="ORF">NFI95_15375</name>
</gene>
<protein>
    <submittedName>
        <fullName evidence="8">MFS transporter</fullName>
    </submittedName>
</protein>
<dbReference type="Pfam" id="PF07690">
    <property type="entry name" value="MFS_1"/>
    <property type="match status" value="1"/>
</dbReference>
<dbReference type="Proteomes" id="UP001524587">
    <property type="component" value="Unassembled WGS sequence"/>
</dbReference>
<feature type="transmembrane region" description="Helical" evidence="6">
    <location>
        <begin position="71"/>
        <end position="89"/>
    </location>
</feature>
<comment type="subcellular location">
    <subcellularLocation>
        <location evidence="1">Cell membrane</location>
        <topology evidence="1">Multi-pass membrane protein</topology>
    </subcellularLocation>
</comment>
<dbReference type="PROSITE" id="PS50850">
    <property type="entry name" value="MFS"/>
    <property type="match status" value="1"/>
</dbReference>
<evidence type="ECO:0000256" key="4">
    <source>
        <dbReference type="ARBA" id="ARBA00022989"/>
    </source>
</evidence>
<evidence type="ECO:0000256" key="2">
    <source>
        <dbReference type="ARBA" id="ARBA00022475"/>
    </source>
</evidence>
<name>A0ABT1WCH8_9PROT</name>
<accession>A0ABT1WCH8</accession>
<evidence type="ECO:0000313" key="9">
    <source>
        <dbReference type="Proteomes" id="UP001524587"/>
    </source>
</evidence>
<keyword evidence="5 6" id="KW-0472">Membrane</keyword>
<dbReference type="CDD" id="cd17324">
    <property type="entry name" value="MFS_NepI_like"/>
    <property type="match status" value="1"/>
</dbReference>
<feature type="transmembrane region" description="Helical" evidence="6">
    <location>
        <begin position="362"/>
        <end position="379"/>
    </location>
</feature>
<feature type="domain" description="Major facilitator superfamily (MFS) profile" evidence="7">
    <location>
        <begin position="5"/>
        <end position="380"/>
    </location>
</feature>
<feature type="transmembrane region" description="Helical" evidence="6">
    <location>
        <begin position="161"/>
        <end position="182"/>
    </location>
</feature>
<feature type="transmembrane region" description="Helical" evidence="6">
    <location>
        <begin position="268"/>
        <end position="287"/>
    </location>
</feature>
<feature type="transmembrane region" description="Helical" evidence="6">
    <location>
        <begin position="238"/>
        <end position="256"/>
    </location>
</feature>
<feature type="transmembrane region" description="Helical" evidence="6">
    <location>
        <begin position="101"/>
        <end position="120"/>
    </location>
</feature>
<dbReference type="RefSeq" id="WP_422865315.1">
    <property type="nucleotide sequence ID" value="NZ_JAMSKV010000017.1"/>
</dbReference>
<dbReference type="Gene3D" id="1.20.1250.20">
    <property type="entry name" value="MFS general substrate transporter like domains"/>
    <property type="match status" value="1"/>
</dbReference>
<keyword evidence="2" id="KW-1003">Cell membrane</keyword>
<dbReference type="InterPro" id="IPR020846">
    <property type="entry name" value="MFS_dom"/>
</dbReference>
<feature type="transmembrane region" description="Helical" evidence="6">
    <location>
        <begin position="299"/>
        <end position="317"/>
    </location>
</feature>
<sequence>MIDPRVLLLALGTFAIGTEGYAIAGLLPMIASDLHITVAQCGQMVTVFALAYALGGPVLVARLESISRKRLIIGSLLVFGLANLLAAFARSWEMLTAARVLAGFTAALFMAPASAAAVALSPPNRRGHALSITATGNALALAAGAPLGTMAGALWGWPGAFILVAVLSGTAAIGLGLMLPALPSSPAVPFRMRFALLRRASVRRGLATSFGMFVCALTAYTYLTPLAAQAAGMRPPQVAAIMVVFGTLATTAGLLAGHTINQFGASRVVAGSLALMTVLFCLLGALATKSQEGPASIGLMYLLVACWGGAWWSGGIAQQHRMTDLAPDQHAAVLSLHYSMQFLGIAAGGALGGFLLSVVGTSAIAFGAAVVGTITMLLIL</sequence>
<keyword evidence="9" id="KW-1185">Reference proteome</keyword>
<evidence type="ECO:0000256" key="3">
    <source>
        <dbReference type="ARBA" id="ARBA00022692"/>
    </source>
</evidence>
<dbReference type="InterPro" id="IPR050189">
    <property type="entry name" value="MFS_Efflux_Transporters"/>
</dbReference>
<feature type="transmembrane region" description="Helical" evidence="6">
    <location>
        <begin position="202"/>
        <end position="223"/>
    </location>
</feature>
<evidence type="ECO:0000256" key="1">
    <source>
        <dbReference type="ARBA" id="ARBA00004651"/>
    </source>
</evidence>
<feature type="transmembrane region" description="Helical" evidence="6">
    <location>
        <begin position="132"/>
        <end position="155"/>
    </location>
</feature>
<reference evidence="8 9" key="1">
    <citation type="submission" date="2022-06" db="EMBL/GenBank/DDBJ databases">
        <title>Endosaccharibacter gen. nov., sp. nov., endophytic bacteria isolated from sugarcane.</title>
        <authorList>
            <person name="Pitiwittayakul N."/>
            <person name="Yukphan P."/>
            <person name="Charoenyingcharoen P."/>
            <person name="Tanasupawat S."/>
        </authorList>
    </citation>
    <scope>NUCLEOTIDE SEQUENCE [LARGE SCALE GENOMIC DNA]</scope>
    <source>
        <strain evidence="8 9">KSS8</strain>
    </source>
</reference>
<evidence type="ECO:0000259" key="7">
    <source>
        <dbReference type="PROSITE" id="PS50850"/>
    </source>
</evidence>
<proteinExistence type="predicted"/>
<feature type="transmembrane region" description="Helical" evidence="6">
    <location>
        <begin position="34"/>
        <end position="59"/>
    </location>
</feature>